<dbReference type="InterPro" id="IPR001753">
    <property type="entry name" value="Enoyl-CoA_hydra/iso"/>
</dbReference>
<keyword evidence="14" id="KW-0413">Isomerase</keyword>
<dbReference type="GO" id="GO:0004300">
    <property type="term" value="F:enoyl-CoA hydratase activity"/>
    <property type="evidence" value="ECO:0007669"/>
    <property type="project" value="UniProtKB-EC"/>
</dbReference>
<dbReference type="EC" id="4.2.1.17" evidence="14"/>
<dbReference type="Pfam" id="PF02737">
    <property type="entry name" value="3HCDH_N"/>
    <property type="match status" value="1"/>
</dbReference>
<comment type="caution">
    <text evidence="14">The sequence shown here is derived from an EMBL/GenBank/DDBJ whole genome shotgun (WGS) entry which is preliminary data.</text>
</comment>
<evidence type="ECO:0000259" key="12">
    <source>
        <dbReference type="Pfam" id="PF00725"/>
    </source>
</evidence>
<keyword evidence="5 14" id="KW-0560">Oxidoreductase</keyword>
<protein>
    <submittedName>
        <fullName evidence="14">3-hydroxyacyl-CoA dehydrogenase/enoyl-CoA hydratase/3-hydroxybutyryl-CoA epimerase</fullName>
        <ecNumber evidence="14">1.1.1.35</ecNumber>
        <ecNumber evidence="14">4.2.1.17</ecNumber>
        <ecNumber evidence="14">5.1.2.3</ecNumber>
    </submittedName>
</protein>
<evidence type="ECO:0000256" key="10">
    <source>
        <dbReference type="ARBA" id="ARBA00049556"/>
    </source>
</evidence>
<dbReference type="Pfam" id="PF00725">
    <property type="entry name" value="3HCDH"/>
    <property type="match status" value="1"/>
</dbReference>
<dbReference type="InterPro" id="IPR036291">
    <property type="entry name" value="NAD(P)-bd_dom_sf"/>
</dbReference>
<evidence type="ECO:0000256" key="5">
    <source>
        <dbReference type="ARBA" id="ARBA00023002"/>
    </source>
</evidence>
<evidence type="ECO:0000256" key="8">
    <source>
        <dbReference type="ARBA" id="ARBA00023239"/>
    </source>
</evidence>
<dbReference type="InterPro" id="IPR050136">
    <property type="entry name" value="FA_oxidation_alpha_subunit"/>
</dbReference>
<evidence type="ECO:0000256" key="6">
    <source>
        <dbReference type="ARBA" id="ARBA00023027"/>
    </source>
</evidence>
<dbReference type="RefSeq" id="WP_307185891.1">
    <property type="nucleotide sequence ID" value="NZ_JAUTBA010000001.1"/>
</dbReference>
<comment type="catalytic activity">
    <reaction evidence="10">
        <text>a (3S)-3-hydroxyacyl-CoA + NAD(+) = a 3-oxoacyl-CoA + NADH + H(+)</text>
        <dbReference type="Rhea" id="RHEA:22432"/>
        <dbReference type="ChEBI" id="CHEBI:15378"/>
        <dbReference type="ChEBI" id="CHEBI:57318"/>
        <dbReference type="ChEBI" id="CHEBI:57540"/>
        <dbReference type="ChEBI" id="CHEBI:57945"/>
        <dbReference type="ChEBI" id="CHEBI:90726"/>
        <dbReference type="EC" id="1.1.1.35"/>
    </reaction>
</comment>
<evidence type="ECO:0000313" key="15">
    <source>
        <dbReference type="Proteomes" id="UP001244640"/>
    </source>
</evidence>
<dbReference type="SUPFAM" id="SSF52096">
    <property type="entry name" value="ClpP/crotonase"/>
    <property type="match status" value="1"/>
</dbReference>
<evidence type="ECO:0000256" key="3">
    <source>
        <dbReference type="ARBA" id="ARBA00022832"/>
    </source>
</evidence>
<dbReference type="GO" id="GO:0003857">
    <property type="term" value="F:(3S)-3-hydroxyacyl-CoA dehydrogenase (NAD+) activity"/>
    <property type="evidence" value="ECO:0007669"/>
    <property type="project" value="UniProtKB-EC"/>
</dbReference>
<comment type="pathway">
    <text evidence="1">Lipid metabolism; fatty acid beta-oxidation.</text>
</comment>
<evidence type="ECO:0000256" key="7">
    <source>
        <dbReference type="ARBA" id="ARBA00023098"/>
    </source>
</evidence>
<keyword evidence="15" id="KW-1185">Reference proteome</keyword>
<reference evidence="14 15" key="1">
    <citation type="submission" date="2023-07" db="EMBL/GenBank/DDBJ databases">
        <title>Functional and genomic diversity of the sorghum phyllosphere microbiome.</title>
        <authorList>
            <person name="Shade A."/>
        </authorList>
    </citation>
    <scope>NUCLEOTIDE SEQUENCE [LARGE SCALE GENOMIC DNA]</scope>
    <source>
        <strain evidence="14 15">SORGH_AS_0892</strain>
    </source>
</reference>
<keyword evidence="7" id="KW-0443">Lipid metabolism</keyword>
<dbReference type="EMBL" id="JAUTBA010000001">
    <property type="protein sequence ID" value="MDQ1150200.1"/>
    <property type="molecule type" value="Genomic_DNA"/>
</dbReference>
<evidence type="ECO:0000313" key="14">
    <source>
        <dbReference type="EMBL" id="MDQ1150200.1"/>
    </source>
</evidence>
<dbReference type="Gene3D" id="3.90.226.10">
    <property type="entry name" value="2-enoyl-CoA Hydratase, Chain A, domain 1"/>
    <property type="match status" value="1"/>
</dbReference>
<dbReference type="Gene3D" id="1.10.1040.50">
    <property type="match status" value="1"/>
</dbReference>
<organism evidence="14 15">
    <name type="scientific">Sphingobacterium zeae</name>
    <dbReference type="NCBI Taxonomy" id="1776859"/>
    <lineage>
        <taxon>Bacteria</taxon>
        <taxon>Pseudomonadati</taxon>
        <taxon>Bacteroidota</taxon>
        <taxon>Sphingobacteriia</taxon>
        <taxon>Sphingobacteriales</taxon>
        <taxon>Sphingobacteriaceae</taxon>
        <taxon>Sphingobacterium</taxon>
    </lineage>
</organism>
<dbReference type="SUPFAM" id="SSF51735">
    <property type="entry name" value="NAD(P)-binding Rossmann-fold domains"/>
    <property type="match status" value="1"/>
</dbReference>
<comment type="similarity">
    <text evidence="2">In the central section; belongs to the 3-hydroxyacyl-CoA dehydrogenase family.</text>
</comment>
<proteinExistence type="inferred from homology"/>
<dbReference type="PANTHER" id="PTHR43612">
    <property type="entry name" value="TRIFUNCTIONAL ENZYME SUBUNIT ALPHA"/>
    <property type="match status" value="1"/>
</dbReference>
<keyword evidence="9" id="KW-0511">Multifunctional enzyme</keyword>
<name>A0ABU0U5G3_9SPHI</name>
<keyword evidence="11" id="KW-1133">Transmembrane helix</keyword>
<dbReference type="InterPro" id="IPR008927">
    <property type="entry name" value="6-PGluconate_DH-like_C_sf"/>
</dbReference>
<evidence type="ECO:0000259" key="13">
    <source>
        <dbReference type="Pfam" id="PF02737"/>
    </source>
</evidence>
<keyword evidence="11" id="KW-0812">Transmembrane</keyword>
<gene>
    <name evidence="14" type="ORF">QE382_002184</name>
</gene>
<dbReference type="CDD" id="cd06558">
    <property type="entry name" value="crotonase-like"/>
    <property type="match status" value="1"/>
</dbReference>
<dbReference type="InterPro" id="IPR006108">
    <property type="entry name" value="3HC_DH_C"/>
</dbReference>
<dbReference type="PANTHER" id="PTHR43612:SF3">
    <property type="entry name" value="TRIFUNCTIONAL ENZYME SUBUNIT ALPHA, MITOCHONDRIAL"/>
    <property type="match status" value="1"/>
</dbReference>
<keyword evidence="8 14" id="KW-0456">Lyase</keyword>
<dbReference type="Gene3D" id="3.40.50.720">
    <property type="entry name" value="NAD(P)-binding Rossmann-like Domain"/>
    <property type="match status" value="1"/>
</dbReference>
<dbReference type="GO" id="GO:0008692">
    <property type="term" value="F:3-hydroxybutyryl-CoA epimerase activity"/>
    <property type="evidence" value="ECO:0007669"/>
    <property type="project" value="UniProtKB-EC"/>
</dbReference>
<evidence type="ECO:0000256" key="2">
    <source>
        <dbReference type="ARBA" id="ARBA00007005"/>
    </source>
</evidence>
<evidence type="ECO:0000256" key="11">
    <source>
        <dbReference type="SAM" id="Phobius"/>
    </source>
</evidence>
<feature type="domain" description="3-hydroxyacyl-CoA dehydrogenase NAD binding" evidence="13">
    <location>
        <begin position="306"/>
        <end position="484"/>
    </location>
</feature>
<evidence type="ECO:0000256" key="4">
    <source>
        <dbReference type="ARBA" id="ARBA00022963"/>
    </source>
</evidence>
<dbReference type="Pfam" id="PF00378">
    <property type="entry name" value="ECH_1"/>
    <property type="match status" value="1"/>
</dbReference>
<feature type="transmembrane region" description="Helical" evidence="11">
    <location>
        <begin position="103"/>
        <end position="125"/>
    </location>
</feature>
<dbReference type="SUPFAM" id="SSF48179">
    <property type="entry name" value="6-phosphogluconate dehydrogenase C-terminal domain-like"/>
    <property type="match status" value="2"/>
</dbReference>
<dbReference type="InterPro" id="IPR029045">
    <property type="entry name" value="ClpP/crotonase-like_dom_sf"/>
</dbReference>
<accession>A0ABU0U5G3</accession>
<keyword evidence="11" id="KW-0472">Membrane</keyword>
<keyword evidence="4" id="KW-0442">Lipid degradation</keyword>
<keyword evidence="3" id="KW-0276">Fatty acid metabolism</keyword>
<evidence type="ECO:0000256" key="1">
    <source>
        <dbReference type="ARBA" id="ARBA00005005"/>
    </source>
</evidence>
<dbReference type="Proteomes" id="UP001244640">
    <property type="component" value="Unassembled WGS sequence"/>
</dbReference>
<keyword evidence="6" id="KW-0520">NAD</keyword>
<dbReference type="InterPro" id="IPR006176">
    <property type="entry name" value="3-OHacyl-CoA_DH_NAD-bd"/>
</dbReference>
<sequence length="702" mass="78279">MQEKKSYLTHPLFWVEQDDHFIITITPISTIAEQLDIVGYLTQFVDLVTLVLETKEIKGVVYTCPIPDEKIDYIQLFEQFSMNRATSSDLFKLLSKVLRWKTFHIPIVSIFTGNCSAIALATMLWSSYRIAPRKIALGFPEAKYGLFTAFGTTVYLPPLIGADDALRLLTQNKLLSSEEAHQMGLVDELTYRSDDCLSLAKTSIRHRPECLDKQGSRHTDEITADAVFNIQKKAHGLYPGINAVIELLTANSSSSPLEIAAKEATLYVEVFNLPETLSMVRTLHYGVKSAKSSTKITHINDYDLKKIGILGAGMMGSGIAFEAARAGIEVILKDVTLDHAERGKGYSNRICEKLFAFGGITSSQQQQLLARIKPTDQVADLDGSDCVIEAVFEDFHLKAQVTQESLPYLHQDGFFATNTTSLPITELAKASNNPENFIGMHFFSPVDRMPLVEIICGKQTAQKTLEKALTTALCLNKVPIVVHDGPGFFTSRVFFNYLLEGITMVLEGISPELIEKEAAAAGFAVGPLAVLDEISLELMLHVYDQLPRLHASQKRAYNYLRMLVDQGRKGKKWGAGFYDYTNENKNKTIWNNPKIASPKENVKPATIHKRLLHVMALDSYRCLEEGILDQPIDGDIGAILGVGYASYTGGVFSHIDRTTLPLFVAECQVFQPLGDQWDIPESLKKLADKNFRFYHGFESNWP</sequence>
<feature type="domain" description="3-hydroxyacyl-CoA dehydrogenase C-terminal" evidence="12">
    <location>
        <begin position="487"/>
        <end position="580"/>
    </location>
</feature>
<dbReference type="EC" id="1.1.1.35" evidence="14"/>
<dbReference type="EC" id="5.1.2.3" evidence="14"/>
<evidence type="ECO:0000256" key="9">
    <source>
        <dbReference type="ARBA" id="ARBA00023268"/>
    </source>
</evidence>